<comment type="caution">
    <text evidence="2">The sequence shown here is derived from an EMBL/GenBank/DDBJ whole genome shotgun (WGS) entry which is preliminary data.</text>
</comment>
<evidence type="ECO:0000313" key="2">
    <source>
        <dbReference type="EMBL" id="MFL9927393.1"/>
    </source>
</evidence>
<accession>A0ABW9AEQ7</accession>
<dbReference type="Proteomes" id="UP001629246">
    <property type="component" value="Unassembled WGS sequence"/>
</dbReference>
<evidence type="ECO:0000313" key="3">
    <source>
        <dbReference type="Proteomes" id="UP001629246"/>
    </source>
</evidence>
<dbReference type="EMBL" id="JAQQFM010000015">
    <property type="protein sequence ID" value="MFL9927393.1"/>
    <property type="molecule type" value="Genomic_DNA"/>
</dbReference>
<keyword evidence="3" id="KW-1185">Reference proteome</keyword>
<protein>
    <submittedName>
        <fullName evidence="2">Uncharacterized protein</fullName>
    </submittedName>
</protein>
<gene>
    <name evidence="2" type="ORF">PQR62_24175</name>
</gene>
<proteinExistence type="predicted"/>
<sequence>MQAIERNKPKSAAGHAGSYSLDGKESRLHKLGKRFKGLSDGPSPHHEDDDCAVYDKISKQMDDIVEGESPKRFKRPKMESDIIAR</sequence>
<reference evidence="2 3" key="1">
    <citation type="journal article" date="2024" name="Chem. Sci.">
        <title>Discovery of megapolipeptins by genome mining of a Burkholderiales bacteria collection.</title>
        <authorList>
            <person name="Paulo B.S."/>
            <person name="Recchia M.J.J."/>
            <person name="Lee S."/>
            <person name="Fergusson C.H."/>
            <person name="Romanowski S.B."/>
            <person name="Hernandez A."/>
            <person name="Krull N."/>
            <person name="Liu D.Y."/>
            <person name="Cavanagh H."/>
            <person name="Bos A."/>
            <person name="Gray C.A."/>
            <person name="Murphy B.T."/>
            <person name="Linington R.G."/>
            <person name="Eustaquio A.S."/>
        </authorList>
    </citation>
    <scope>NUCLEOTIDE SEQUENCE [LARGE SCALE GENOMIC DNA]</scope>
    <source>
        <strain evidence="2 3">RL21-008-BIB-A</strain>
    </source>
</reference>
<feature type="compositionally biased region" description="Basic and acidic residues" evidence="1">
    <location>
        <begin position="56"/>
        <end position="85"/>
    </location>
</feature>
<name>A0ABW9AEQ7_9BURK</name>
<feature type="region of interest" description="Disordered" evidence="1">
    <location>
        <begin position="1"/>
        <end position="85"/>
    </location>
</feature>
<organism evidence="2 3">
    <name type="scientific">Herbaspirillum lusitanum</name>
    <dbReference type="NCBI Taxonomy" id="213312"/>
    <lineage>
        <taxon>Bacteria</taxon>
        <taxon>Pseudomonadati</taxon>
        <taxon>Pseudomonadota</taxon>
        <taxon>Betaproteobacteria</taxon>
        <taxon>Burkholderiales</taxon>
        <taxon>Oxalobacteraceae</taxon>
        <taxon>Herbaspirillum</taxon>
    </lineage>
</organism>
<evidence type="ECO:0000256" key="1">
    <source>
        <dbReference type="SAM" id="MobiDB-lite"/>
    </source>
</evidence>
<dbReference type="RefSeq" id="WP_408160638.1">
    <property type="nucleotide sequence ID" value="NZ_JAQQFM010000015.1"/>
</dbReference>